<evidence type="ECO:0000256" key="1">
    <source>
        <dbReference type="ARBA" id="ARBA00003416"/>
    </source>
</evidence>
<dbReference type="RefSeq" id="WP_168060649.1">
    <property type="nucleotide sequence ID" value="NZ_VTOW01000002.1"/>
</dbReference>
<reference evidence="5 6" key="1">
    <citation type="journal article" date="2020" name="Nature">
        <title>Bacterial chemolithoautotrophy via manganese oxidation.</title>
        <authorList>
            <person name="Yu H."/>
            <person name="Leadbetter J.R."/>
        </authorList>
    </citation>
    <scope>NUCLEOTIDE SEQUENCE [LARGE SCALE GENOMIC DNA]</scope>
    <source>
        <strain evidence="5 6">Mn-1</strain>
    </source>
</reference>
<dbReference type="Pfam" id="PF02646">
    <property type="entry name" value="RmuC"/>
    <property type="match status" value="1"/>
</dbReference>
<evidence type="ECO:0000256" key="2">
    <source>
        <dbReference type="ARBA" id="ARBA00009840"/>
    </source>
</evidence>
<dbReference type="PANTHER" id="PTHR30563">
    <property type="entry name" value="DNA RECOMBINATION PROTEIN RMUC"/>
    <property type="match status" value="1"/>
</dbReference>
<keyword evidence="3" id="KW-0175">Coiled coil</keyword>
<comment type="caution">
    <text evidence="5">The sequence shown here is derived from an EMBL/GenBank/DDBJ whole genome shotgun (WGS) entry which is preliminary data.</text>
</comment>
<name>A0A7X6DQW7_9BACT</name>
<dbReference type="EMBL" id="VTOW01000002">
    <property type="protein sequence ID" value="NKE71742.1"/>
    <property type="molecule type" value="Genomic_DNA"/>
</dbReference>
<protein>
    <submittedName>
        <fullName evidence="5">DNA recombination protein RmuC</fullName>
    </submittedName>
</protein>
<proteinExistence type="inferred from homology"/>
<comment type="similarity">
    <text evidence="2">Belongs to the RmuC family.</text>
</comment>
<accession>A0A7X6DQW7</accession>
<dbReference type="Proteomes" id="UP000534783">
    <property type="component" value="Unassembled WGS sequence"/>
</dbReference>
<keyword evidence="4" id="KW-0233">DNA recombination</keyword>
<dbReference type="InterPro" id="IPR003798">
    <property type="entry name" value="DNA_recombination_RmuC"/>
</dbReference>
<dbReference type="AlphaFoldDB" id="A0A7X6DQW7"/>
<organism evidence="5 6">
    <name type="scientific">Candidatus Manganitrophus noduliformans</name>
    <dbReference type="NCBI Taxonomy" id="2606439"/>
    <lineage>
        <taxon>Bacteria</taxon>
        <taxon>Pseudomonadati</taxon>
        <taxon>Nitrospirota</taxon>
        <taxon>Nitrospiria</taxon>
        <taxon>Candidatus Troglogloeales</taxon>
        <taxon>Candidatus Manganitrophaceae</taxon>
        <taxon>Candidatus Manganitrophus</taxon>
    </lineage>
</organism>
<comment type="function">
    <text evidence="1">Involved in DNA recombination.</text>
</comment>
<sequence>MELGIFVLLAVLVVLLLVLLVRSFKPPAQAPDAGMLVMQQQVDQLRQQLSETLTANTNQMQQQLSQITTQVNSQLQSVNQQLTSATGQIGTRLDNAARVVGEVKQNLGELTKATQQVYEVGKDISSLQEILRAPKLRGSLGELFLGELLAQVLPPTHFSLQYRFKSNEAVDAVITLGPGLVSVDSKFPLENFKKMIETSVDEEKKSHRKRFLTDVKKHIDAIAAKYILPDEGTYDFALMYIPAENVYYETIIKDESFGDEKSLCSYALTKRVIPVSPNSFYAYLQAIVLGFRGLRIEKSAQEIHQRLQRLSGDFLKFKDDFDVIGKHLSNTRGKYEEASKKLDRLGDRLVTIDHESAEPKVKVTLPKEELARPALFD</sequence>
<evidence type="ECO:0000256" key="4">
    <source>
        <dbReference type="ARBA" id="ARBA00023172"/>
    </source>
</evidence>
<evidence type="ECO:0000256" key="3">
    <source>
        <dbReference type="ARBA" id="ARBA00023054"/>
    </source>
</evidence>
<dbReference type="GO" id="GO:0006310">
    <property type="term" value="P:DNA recombination"/>
    <property type="evidence" value="ECO:0007669"/>
    <property type="project" value="UniProtKB-KW"/>
</dbReference>
<dbReference type="PANTHER" id="PTHR30563:SF0">
    <property type="entry name" value="DNA RECOMBINATION PROTEIN RMUC"/>
    <property type="match status" value="1"/>
</dbReference>
<evidence type="ECO:0000313" key="6">
    <source>
        <dbReference type="Proteomes" id="UP000534783"/>
    </source>
</evidence>
<gene>
    <name evidence="5" type="ORF">MNODULE_13425</name>
</gene>
<evidence type="ECO:0000313" key="5">
    <source>
        <dbReference type="EMBL" id="NKE71742.1"/>
    </source>
</evidence>
<dbReference type="SUPFAM" id="SSF58113">
    <property type="entry name" value="Apolipoprotein A-I"/>
    <property type="match status" value="1"/>
</dbReference>
<dbReference type="Gene3D" id="1.20.120.20">
    <property type="entry name" value="Apolipoprotein"/>
    <property type="match status" value="1"/>
</dbReference>
<keyword evidence="6" id="KW-1185">Reference proteome</keyword>